<keyword evidence="6" id="KW-0227">DNA damage</keyword>
<dbReference type="PANTHER" id="PTHR32182:SF0">
    <property type="entry name" value="DNA REPLICATION AND REPAIR PROTEIN RECF"/>
    <property type="match status" value="1"/>
</dbReference>
<comment type="subcellular location">
    <subcellularLocation>
        <location evidence="6">Cytoplasm</location>
    </subcellularLocation>
</comment>
<comment type="caution">
    <text evidence="8">The sequence shown here is derived from an EMBL/GenBank/DDBJ whole genome shotgun (WGS) entry which is preliminary data.</text>
</comment>
<evidence type="ECO:0000259" key="7">
    <source>
        <dbReference type="Pfam" id="PF02463"/>
    </source>
</evidence>
<dbReference type="SUPFAM" id="SSF52540">
    <property type="entry name" value="P-loop containing nucleoside triphosphate hydrolases"/>
    <property type="match status" value="1"/>
</dbReference>
<dbReference type="AlphaFoldDB" id="A0A1F4W2G2"/>
<dbReference type="HAMAP" id="MF_00365">
    <property type="entry name" value="RecF"/>
    <property type="match status" value="1"/>
</dbReference>
<dbReference type="InterPro" id="IPR042174">
    <property type="entry name" value="RecF_2"/>
</dbReference>
<dbReference type="PANTHER" id="PTHR32182">
    <property type="entry name" value="DNA REPLICATION AND REPAIR PROTEIN RECF"/>
    <property type="match status" value="1"/>
</dbReference>
<feature type="domain" description="RecF/RecN/SMC N-terminal" evidence="7">
    <location>
        <begin position="3"/>
        <end position="334"/>
    </location>
</feature>
<organism evidence="8 9">
    <name type="scientific">candidate division WWE3 bacterium RIFOXYA2_FULL_46_9</name>
    <dbReference type="NCBI Taxonomy" id="1802636"/>
    <lineage>
        <taxon>Bacteria</taxon>
        <taxon>Katanobacteria</taxon>
    </lineage>
</organism>
<dbReference type="Gene3D" id="3.40.50.300">
    <property type="entry name" value="P-loop containing nucleotide triphosphate hydrolases"/>
    <property type="match status" value="1"/>
</dbReference>
<evidence type="ECO:0000313" key="9">
    <source>
        <dbReference type="Proteomes" id="UP000176614"/>
    </source>
</evidence>
<keyword evidence="6" id="KW-0742">SOS response</keyword>
<dbReference type="GO" id="GO:0006302">
    <property type="term" value="P:double-strand break repair"/>
    <property type="evidence" value="ECO:0007669"/>
    <property type="project" value="TreeGrafter"/>
</dbReference>
<keyword evidence="4 6" id="KW-0067">ATP-binding</keyword>
<dbReference type="GO" id="GO:0000731">
    <property type="term" value="P:DNA synthesis involved in DNA repair"/>
    <property type="evidence" value="ECO:0007669"/>
    <property type="project" value="TreeGrafter"/>
</dbReference>
<dbReference type="InterPro" id="IPR027417">
    <property type="entry name" value="P-loop_NTPase"/>
</dbReference>
<name>A0A1F4W2G2_UNCKA</name>
<evidence type="ECO:0000256" key="6">
    <source>
        <dbReference type="HAMAP-Rule" id="MF_00365"/>
    </source>
</evidence>
<reference evidence="8 9" key="1">
    <citation type="journal article" date="2016" name="Nat. Commun.">
        <title>Thousands of microbial genomes shed light on interconnected biogeochemical processes in an aquifer system.</title>
        <authorList>
            <person name="Anantharaman K."/>
            <person name="Brown C.T."/>
            <person name="Hug L.A."/>
            <person name="Sharon I."/>
            <person name="Castelle C.J."/>
            <person name="Probst A.J."/>
            <person name="Thomas B.C."/>
            <person name="Singh A."/>
            <person name="Wilkins M.J."/>
            <person name="Karaoz U."/>
            <person name="Brodie E.L."/>
            <person name="Williams K.H."/>
            <person name="Hubbard S.S."/>
            <person name="Banfield J.F."/>
        </authorList>
    </citation>
    <scope>NUCLEOTIDE SEQUENCE [LARGE SCALE GENOMIC DNA]</scope>
</reference>
<keyword evidence="1 6" id="KW-0963">Cytoplasm</keyword>
<comment type="similarity">
    <text evidence="6">Belongs to the RecF family.</text>
</comment>
<dbReference type="Proteomes" id="UP000176614">
    <property type="component" value="Unassembled WGS sequence"/>
</dbReference>
<dbReference type="InterPro" id="IPR003395">
    <property type="entry name" value="RecF/RecN/SMC_N"/>
</dbReference>
<keyword evidence="6" id="KW-0234">DNA repair</keyword>
<proteinExistence type="inferred from homology"/>
<feature type="binding site" evidence="6">
    <location>
        <begin position="30"/>
        <end position="37"/>
    </location>
    <ligand>
        <name>ATP</name>
        <dbReference type="ChEBI" id="CHEBI:30616"/>
    </ligand>
</feature>
<dbReference type="EMBL" id="MEVT01000008">
    <property type="protein sequence ID" value="OGC63243.1"/>
    <property type="molecule type" value="Genomic_DNA"/>
</dbReference>
<evidence type="ECO:0000256" key="4">
    <source>
        <dbReference type="ARBA" id="ARBA00022840"/>
    </source>
</evidence>
<accession>A0A1F4W2G2</accession>
<dbReference type="GO" id="GO:0009432">
    <property type="term" value="P:SOS response"/>
    <property type="evidence" value="ECO:0007669"/>
    <property type="project" value="UniProtKB-UniRule"/>
</dbReference>
<dbReference type="Gene3D" id="1.20.1050.90">
    <property type="entry name" value="RecF/RecN/SMC, N-terminal domain"/>
    <property type="match status" value="1"/>
</dbReference>
<dbReference type="Pfam" id="PF02463">
    <property type="entry name" value="SMC_N"/>
    <property type="match status" value="1"/>
</dbReference>
<sequence length="349" mass="39887">MKVNSIKLTNFRNHSKAEFGFDENISIIVGKNGSGKTNILEAIFLLTGNRSPWVKFDRDLISFGKQFCTVTSKIENEGDINDVEIQVLTSNINLNASSKKIKVNKVPKRSGVLKEYFSAILFTPRDIETITGTPSLRRKYIDSILQQSDTRYKKDLDTYTKAVKRRNKILEQISETGVGHNQLTFWTDKIVETGTYIQKVRQEYVAYLNKKIGTKVETHGNSLSIGYIKNEISTERLEKHKETEIFARTTLVGPHRDDYEIKIADRNISEFGSRGQQREAILAAKMCEIDFLEEKVHHKPTLLLDDVFSEFDDDHKAGIVKLTKEYQTIITCTEIPSFINTANIRVINL</sequence>
<protein>
    <recommendedName>
        <fullName evidence="6">DNA replication and repair protein RecF</fullName>
    </recommendedName>
</protein>
<evidence type="ECO:0000313" key="8">
    <source>
        <dbReference type="EMBL" id="OGC63243.1"/>
    </source>
</evidence>
<dbReference type="GO" id="GO:0003697">
    <property type="term" value="F:single-stranded DNA binding"/>
    <property type="evidence" value="ECO:0007669"/>
    <property type="project" value="UniProtKB-UniRule"/>
</dbReference>
<evidence type="ECO:0000256" key="5">
    <source>
        <dbReference type="ARBA" id="ARBA00023125"/>
    </source>
</evidence>
<evidence type="ECO:0000256" key="3">
    <source>
        <dbReference type="ARBA" id="ARBA00022741"/>
    </source>
</evidence>
<keyword evidence="3 6" id="KW-0547">Nucleotide-binding</keyword>
<evidence type="ECO:0000256" key="1">
    <source>
        <dbReference type="ARBA" id="ARBA00022490"/>
    </source>
</evidence>
<comment type="function">
    <text evidence="6">The RecF protein is involved in DNA metabolism; it is required for DNA replication and normal SOS inducibility. RecF binds preferentially to single-stranded, linear DNA. It also seems to bind ATP.</text>
</comment>
<dbReference type="GO" id="GO:0005737">
    <property type="term" value="C:cytoplasm"/>
    <property type="evidence" value="ECO:0007669"/>
    <property type="project" value="UniProtKB-SubCell"/>
</dbReference>
<keyword evidence="5 6" id="KW-0238">DNA-binding</keyword>
<dbReference type="GO" id="GO:0005524">
    <property type="term" value="F:ATP binding"/>
    <property type="evidence" value="ECO:0007669"/>
    <property type="project" value="UniProtKB-UniRule"/>
</dbReference>
<keyword evidence="2 6" id="KW-0235">DNA replication</keyword>
<dbReference type="NCBIfam" id="TIGR00611">
    <property type="entry name" value="recf"/>
    <property type="match status" value="1"/>
</dbReference>
<dbReference type="InterPro" id="IPR001238">
    <property type="entry name" value="DNA-binding_RecF"/>
</dbReference>
<evidence type="ECO:0000256" key="2">
    <source>
        <dbReference type="ARBA" id="ARBA00022705"/>
    </source>
</evidence>
<gene>
    <name evidence="6" type="primary">recF</name>
    <name evidence="8" type="ORF">A2264_00955</name>
</gene>
<dbReference type="GO" id="GO:0006260">
    <property type="term" value="P:DNA replication"/>
    <property type="evidence" value="ECO:0007669"/>
    <property type="project" value="UniProtKB-UniRule"/>
</dbReference>